<dbReference type="OMA" id="CQPAVAS"/>
<evidence type="ECO:0000256" key="1">
    <source>
        <dbReference type="ARBA" id="ARBA00004141"/>
    </source>
</evidence>
<dbReference type="AlphaFoldDB" id="A0A915JTK3"/>
<dbReference type="InterPro" id="IPR036259">
    <property type="entry name" value="MFS_trans_sf"/>
</dbReference>
<evidence type="ECO:0000256" key="5">
    <source>
        <dbReference type="SAM" id="Phobius"/>
    </source>
</evidence>
<feature type="transmembrane region" description="Helical" evidence="5">
    <location>
        <begin position="63"/>
        <end position="88"/>
    </location>
</feature>
<feature type="transmembrane region" description="Helical" evidence="5">
    <location>
        <begin position="34"/>
        <end position="57"/>
    </location>
</feature>
<dbReference type="Proteomes" id="UP000887565">
    <property type="component" value="Unplaced"/>
</dbReference>
<dbReference type="PANTHER" id="PTHR23507">
    <property type="entry name" value="ZGC:174356"/>
    <property type="match status" value="1"/>
</dbReference>
<dbReference type="GO" id="GO:0016020">
    <property type="term" value="C:membrane"/>
    <property type="evidence" value="ECO:0007669"/>
    <property type="project" value="UniProtKB-SubCell"/>
</dbReference>
<evidence type="ECO:0000256" key="3">
    <source>
        <dbReference type="ARBA" id="ARBA00022989"/>
    </source>
</evidence>
<comment type="subcellular location">
    <subcellularLocation>
        <location evidence="1">Membrane</location>
        <topology evidence="1">Multi-pass membrane protein</topology>
    </subcellularLocation>
</comment>
<name>A0A915JTK3_ROMCU</name>
<keyword evidence="2 5" id="KW-0812">Transmembrane</keyword>
<dbReference type="Gene3D" id="1.20.1250.20">
    <property type="entry name" value="MFS general substrate transporter like domains"/>
    <property type="match status" value="1"/>
</dbReference>
<keyword evidence="6" id="KW-1185">Reference proteome</keyword>
<protein>
    <submittedName>
        <fullName evidence="7">Solute carrier family 40 protein</fullName>
    </submittedName>
</protein>
<evidence type="ECO:0000256" key="4">
    <source>
        <dbReference type="ARBA" id="ARBA00023136"/>
    </source>
</evidence>
<evidence type="ECO:0000313" key="6">
    <source>
        <dbReference type="Proteomes" id="UP000887565"/>
    </source>
</evidence>
<keyword evidence="3 5" id="KW-1133">Transmembrane helix</keyword>
<keyword evidence="4 5" id="KW-0472">Membrane</keyword>
<reference evidence="7" key="1">
    <citation type="submission" date="2022-11" db="UniProtKB">
        <authorList>
            <consortium name="WormBaseParasite"/>
        </authorList>
    </citation>
    <scope>IDENTIFICATION</scope>
</reference>
<dbReference type="PANTHER" id="PTHR23507:SF11">
    <property type="entry name" value="SOLUTE CARRIER FAMILY RELATED"/>
    <property type="match status" value="1"/>
</dbReference>
<evidence type="ECO:0000256" key="2">
    <source>
        <dbReference type="ARBA" id="ARBA00022692"/>
    </source>
</evidence>
<organism evidence="6 7">
    <name type="scientific">Romanomermis culicivorax</name>
    <name type="common">Nematode worm</name>
    <dbReference type="NCBI Taxonomy" id="13658"/>
    <lineage>
        <taxon>Eukaryota</taxon>
        <taxon>Metazoa</taxon>
        <taxon>Ecdysozoa</taxon>
        <taxon>Nematoda</taxon>
        <taxon>Enoplea</taxon>
        <taxon>Dorylaimia</taxon>
        <taxon>Mermithida</taxon>
        <taxon>Mermithoidea</taxon>
        <taxon>Mermithidae</taxon>
        <taxon>Romanomermis</taxon>
    </lineage>
</organism>
<evidence type="ECO:0000313" key="7">
    <source>
        <dbReference type="WBParaSite" id="nRc.2.0.1.t29384-RA"/>
    </source>
</evidence>
<accession>A0A915JTK3</accession>
<dbReference type="SUPFAM" id="SSF103473">
    <property type="entry name" value="MFS general substrate transporter"/>
    <property type="match status" value="1"/>
</dbReference>
<proteinExistence type="predicted"/>
<dbReference type="GO" id="GO:0022857">
    <property type="term" value="F:transmembrane transporter activity"/>
    <property type="evidence" value="ECO:0007669"/>
    <property type="project" value="TreeGrafter"/>
</dbReference>
<sequence length="105" mass="11313">MYVASSIGALGRLCQPAVASFASQMIDDHEIGKLFGSIALSAHLALVAAALVFSTIYTFTIDAWPGCVFFAMAGFGVVAMGFMIWVVAKSRELQKREEIVRNPLL</sequence>
<dbReference type="WBParaSite" id="nRc.2.0.1.t29384-RA">
    <property type="protein sequence ID" value="nRc.2.0.1.t29384-RA"/>
    <property type="gene ID" value="nRc.2.0.1.g29384"/>
</dbReference>